<sequence length="87" mass="9040">MDVFPVKGAPALHLFCDVQLCQRTGAGNCAACTSLRRAYELGPGSGTLRIGPISLTAYDSLTSGSCTGVSWTALWGTLLVLLALPLI</sequence>
<organism evidence="2 3">
    <name type="scientific">Pleurodeles waltl</name>
    <name type="common">Iberian ribbed newt</name>
    <dbReference type="NCBI Taxonomy" id="8319"/>
    <lineage>
        <taxon>Eukaryota</taxon>
        <taxon>Metazoa</taxon>
        <taxon>Chordata</taxon>
        <taxon>Craniata</taxon>
        <taxon>Vertebrata</taxon>
        <taxon>Euteleostomi</taxon>
        <taxon>Amphibia</taxon>
        <taxon>Batrachia</taxon>
        <taxon>Caudata</taxon>
        <taxon>Salamandroidea</taxon>
        <taxon>Salamandridae</taxon>
        <taxon>Pleurodelinae</taxon>
        <taxon>Pleurodeles</taxon>
    </lineage>
</organism>
<dbReference type="PROSITE" id="PS51034">
    <property type="entry name" value="ZP_2"/>
    <property type="match status" value="1"/>
</dbReference>
<reference evidence="2" key="1">
    <citation type="journal article" date="2022" name="bioRxiv">
        <title>Sequencing and chromosome-scale assembly of the giantPleurodeles waltlgenome.</title>
        <authorList>
            <person name="Brown T."/>
            <person name="Elewa A."/>
            <person name="Iarovenko S."/>
            <person name="Subramanian E."/>
            <person name="Araus A.J."/>
            <person name="Petzold A."/>
            <person name="Susuki M."/>
            <person name="Suzuki K.-i.T."/>
            <person name="Hayashi T."/>
            <person name="Toyoda A."/>
            <person name="Oliveira C."/>
            <person name="Osipova E."/>
            <person name="Leigh N.D."/>
            <person name="Simon A."/>
            <person name="Yun M.H."/>
        </authorList>
    </citation>
    <scope>NUCLEOTIDE SEQUENCE</scope>
    <source>
        <strain evidence="2">20211129_DDA</strain>
        <tissue evidence="2">Liver</tissue>
    </source>
</reference>
<feature type="domain" description="ZP" evidence="1">
    <location>
        <begin position="1"/>
        <end position="39"/>
    </location>
</feature>
<evidence type="ECO:0000313" key="3">
    <source>
        <dbReference type="Proteomes" id="UP001066276"/>
    </source>
</evidence>
<evidence type="ECO:0000259" key="1">
    <source>
        <dbReference type="PROSITE" id="PS51034"/>
    </source>
</evidence>
<dbReference type="InterPro" id="IPR001507">
    <property type="entry name" value="ZP_dom"/>
</dbReference>
<accession>A0AAV7TKW3</accession>
<name>A0AAV7TKW3_PLEWA</name>
<proteinExistence type="predicted"/>
<gene>
    <name evidence="2" type="ORF">NDU88_001848</name>
</gene>
<keyword evidence="3" id="KW-1185">Reference proteome</keyword>
<protein>
    <recommendedName>
        <fullName evidence="1">ZP domain-containing protein</fullName>
    </recommendedName>
</protein>
<dbReference type="AlphaFoldDB" id="A0AAV7TKW3"/>
<comment type="caution">
    <text evidence="2">The sequence shown here is derived from an EMBL/GenBank/DDBJ whole genome shotgun (WGS) entry which is preliminary data.</text>
</comment>
<dbReference type="EMBL" id="JANPWB010000006">
    <property type="protein sequence ID" value="KAJ1176574.1"/>
    <property type="molecule type" value="Genomic_DNA"/>
</dbReference>
<evidence type="ECO:0000313" key="2">
    <source>
        <dbReference type="EMBL" id="KAJ1176574.1"/>
    </source>
</evidence>
<dbReference type="Proteomes" id="UP001066276">
    <property type="component" value="Chromosome 3_2"/>
</dbReference>